<dbReference type="OrthoDB" id="60955at2759"/>
<keyword evidence="4" id="KW-0863">Zinc-finger</keyword>
<dbReference type="GO" id="GO:0005774">
    <property type="term" value="C:vacuolar membrane"/>
    <property type="evidence" value="ECO:0007669"/>
    <property type="project" value="TreeGrafter"/>
</dbReference>
<dbReference type="EMBL" id="MBFR01000055">
    <property type="protein sequence ID" value="PVU95479.1"/>
    <property type="molecule type" value="Genomic_DNA"/>
</dbReference>
<dbReference type="GO" id="GO:0061700">
    <property type="term" value="C:GATOR2 complex"/>
    <property type="evidence" value="ECO:0007669"/>
    <property type="project" value="TreeGrafter"/>
</dbReference>
<dbReference type="SUPFAM" id="SSF50978">
    <property type="entry name" value="WD40 repeat-like"/>
    <property type="match status" value="1"/>
</dbReference>
<dbReference type="PROSITE" id="PS00678">
    <property type="entry name" value="WD_REPEATS_1"/>
    <property type="match status" value="1"/>
</dbReference>
<evidence type="ECO:0000256" key="7">
    <source>
        <dbReference type="SAM" id="MobiDB-lite"/>
    </source>
</evidence>
<keyword evidence="1 6" id="KW-0853">WD repeat</keyword>
<dbReference type="Gene3D" id="2.130.10.10">
    <property type="entry name" value="YVTN repeat-like/Quinoprotein amine dehydrogenase"/>
    <property type="match status" value="2"/>
</dbReference>
<proteinExistence type="predicted"/>
<evidence type="ECO:0000256" key="5">
    <source>
        <dbReference type="ARBA" id="ARBA00022833"/>
    </source>
</evidence>
<gene>
    <name evidence="9" type="ORF">BB561_001796</name>
</gene>
<evidence type="ECO:0000256" key="4">
    <source>
        <dbReference type="ARBA" id="ARBA00022771"/>
    </source>
</evidence>
<evidence type="ECO:0000256" key="3">
    <source>
        <dbReference type="ARBA" id="ARBA00022737"/>
    </source>
</evidence>
<dbReference type="GO" id="GO:0016239">
    <property type="term" value="P:positive regulation of macroautophagy"/>
    <property type="evidence" value="ECO:0007669"/>
    <property type="project" value="TreeGrafter"/>
</dbReference>
<keyword evidence="2" id="KW-0479">Metal-binding</keyword>
<dbReference type="InterPro" id="IPR001680">
    <property type="entry name" value="WD40_rpt"/>
</dbReference>
<dbReference type="PROSITE" id="PS50082">
    <property type="entry name" value="WD_REPEATS_2"/>
    <property type="match status" value="1"/>
</dbReference>
<feature type="compositionally biased region" description="Polar residues" evidence="7">
    <location>
        <begin position="155"/>
        <end position="174"/>
    </location>
</feature>
<dbReference type="PANTHER" id="PTHR46200:SF1">
    <property type="entry name" value="GATOR COMPLEX PROTEIN WDR24"/>
    <property type="match status" value="1"/>
</dbReference>
<feature type="region of interest" description="Disordered" evidence="7">
    <location>
        <begin position="228"/>
        <end position="253"/>
    </location>
</feature>
<reference evidence="9 10" key="1">
    <citation type="journal article" date="2018" name="MBio">
        <title>Comparative Genomics Reveals the Core Gene Toolbox for the Fungus-Insect Symbiosis.</title>
        <authorList>
            <person name="Wang Y."/>
            <person name="Stata M."/>
            <person name="Wang W."/>
            <person name="Stajich J.E."/>
            <person name="White M.M."/>
            <person name="Moncalvo J.M."/>
        </authorList>
    </citation>
    <scope>NUCLEOTIDE SEQUENCE [LARGE SCALE GENOMIC DNA]</scope>
    <source>
        <strain evidence="9 10">SWE-8-4</strain>
    </source>
</reference>
<dbReference type="Pfam" id="PF00400">
    <property type="entry name" value="WD40"/>
    <property type="match status" value="1"/>
</dbReference>
<dbReference type="PROSITE" id="PS50294">
    <property type="entry name" value="WD_REPEATS_REGION"/>
    <property type="match status" value="1"/>
</dbReference>
<dbReference type="InterPro" id="IPR019775">
    <property type="entry name" value="WD40_repeat_CS"/>
</dbReference>
<organism evidence="9 10">
    <name type="scientific">Smittium simulii</name>
    <dbReference type="NCBI Taxonomy" id="133385"/>
    <lineage>
        <taxon>Eukaryota</taxon>
        <taxon>Fungi</taxon>
        <taxon>Fungi incertae sedis</taxon>
        <taxon>Zoopagomycota</taxon>
        <taxon>Kickxellomycotina</taxon>
        <taxon>Harpellomycetes</taxon>
        <taxon>Harpellales</taxon>
        <taxon>Legeriomycetaceae</taxon>
        <taxon>Smittium</taxon>
    </lineage>
</organism>
<dbReference type="PANTHER" id="PTHR46200">
    <property type="entry name" value="GATOR COMPLEX PROTEIN WDR24"/>
    <property type="match status" value="1"/>
</dbReference>
<feature type="repeat" description="WD" evidence="6">
    <location>
        <begin position="838"/>
        <end position="879"/>
    </location>
</feature>
<evidence type="ECO:0000256" key="6">
    <source>
        <dbReference type="PROSITE-ProRule" id="PRU00221"/>
    </source>
</evidence>
<keyword evidence="10" id="KW-1185">Reference proteome</keyword>
<keyword evidence="5" id="KW-0862">Zinc</keyword>
<comment type="caution">
    <text evidence="9">The sequence shown here is derived from an EMBL/GenBank/DDBJ whole genome shotgun (WGS) entry which is preliminary data.</text>
</comment>
<dbReference type="InterPro" id="IPR037590">
    <property type="entry name" value="WDR24"/>
</dbReference>
<dbReference type="InterPro" id="IPR015943">
    <property type="entry name" value="WD40/YVTN_repeat-like_dom_sf"/>
</dbReference>
<evidence type="ECO:0000256" key="1">
    <source>
        <dbReference type="ARBA" id="ARBA00022574"/>
    </source>
</evidence>
<evidence type="ECO:0000313" key="10">
    <source>
        <dbReference type="Proteomes" id="UP000245383"/>
    </source>
</evidence>
<sequence>MDAPNYAQALINNKRHSRENKRIFKKSILNNKNKSLSTPINSIPNLAVYGKNQFLSPHEHSLPLGADIKEQPASFMNTIENATSENIKTSINNYDTSTALQQNSTPEQSPEKSFFLNLPNSYQKTSSFTQTVESKNLKNDNIPSVYSQIFQKSNIKFNPTDSNTPRNNTGTSSFSHHRKSFDLIKNKLFKVSNTSENLKINSTKLPKNDSPFFSDSLKNPETPLSFFKKQQKTPISENTDPDNTYSSSSTQIQFSSIPTNLTKKIDSSNLEPSINHQKAQQINQKFYELNNSSSKSLYSSTKEPEQVQNKPITKVNSIVVTGGIIQNLPTNNDTDFIESLIKNNSKSARGEPAFLAKSLTEISDDKLNNLHNSLGSKTATTNIDNELQSINNFDSIHARLKHSKTESGNVLFNNSSAKQFKSFFLDNSSESHGNLSKLQPHDYQNNSKRSLLGKSNYDSSFVKSDYKLTNNLKNTETIPFKHTSGADNESLPSNHNLIKDKQIKDSKRSLILKNDSKFSAFNGNELGAKSATMWLNSNSDNEPFLNNQVLIKKAYTFNNEAMSTKHSASPDIINNFYSGEDLNISSAVNSKVNKKFLVEPDNITGFSGLHGTRGNIYTSEDKNHFDYIYDKYKDQKQINAGLLDNNHTHLELKSNSRWASFASSPNDDRLVILAGQEGLVMVDINKNPILKLSNLVGKQQKSVNMDFRDILWLPSNTVVTGSSSGSVLLWDPNLHSSLNPRAIINASNRAINRIVSQPECSSNFYCAFQDGYVMGFDERISIKSPKSSSIYNFKTGPTVANDISFDPTDKNNLAIASGNGRVGLWDLRQTKSSYFNILAHAASRTQCVSWNDNGQFLASGGSDGLICVWNISGTESNLYKFQSNFSYTKPTVSSSFSAFTNFYTSSHVRRISWRPGYSTQLASCSLDSDFCVNIWDMQHLNYSTYFHDRHTNAITSLKWRDKDSLWSCGNDGRFMECNINRDFYKISKHVNNNSVAVGLYDEIIISAPRSTSPTLFMDDYVGNQKLPLNALKDILTSDTNAKTKSKMLETLYKKRPSNVDYYPQRFGSSLREIKIKSSLGTRFEEISFFASNYIIESNDLNKAFTHNALLATEAGRPEIASDWEWLKFFFKSRDTICGKQDKLVENVKADDLVTNLQVKKLDRVIPSDQTLIDYLKGFNLPESSKKAAPFIASSYKQDTPLKTSQNPQEYIYNIKKLKRQKKKFYTYLKHSCIQHYMGRKNMTSKDWLKNNLNYQNKTYRFNLNSNIRALKATDFDTEPKLGNLGNYLTVKSLDTKKIKANRKKQIPRKGGHKKRFIYYKKVNNRSASNDKFKSHFNFSKEEMSKKHFIHKPFDTKNDKSSFSKQSNNYNIHDVVQKFFLKFSSKEKKLYKDQNFKTKLEKQKTRYIRTKKNKQIEEGVSDSEWEILQSTIDITQQINIKKESTSDLETNNSINDKSVDKQNEFAAEHNRSAGVVEYNKKDQLDQISPRSNNISVDQVEYNFSDDRQIEKLNQATRKIVIDLISHYADSGDFQVAATIGLLVQNQVSNKKLLDLSTNSQFRDILYSYIKLLDKLQLFSESTKILKMCNVASISNIFSDNTYISWDCNNCKSTCEKLNINTLIGCSKCIQPYNICSICNKPVLSTYIWCQGCGHGGHLEHFQSWFNDKKNNSCPLGCGHYCNFSIK</sequence>
<keyword evidence="3" id="KW-0677">Repeat</keyword>
<feature type="domain" description="WDR59/RTC1-like RING zinc finger" evidence="8">
    <location>
        <begin position="1632"/>
        <end position="1682"/>
    </location>
</feature>
<feature type="compositionally biased region" description="Polar residues" evidence="7">
    <location>
        <begin position="232"/>
        <end position="245"/>
    </location>
</feature>
<evidence type="ECO:0000313" key="9">
    <source>
        <dbReference type="EMBL" id="PVU95479.1"/>
    </source>
</evidence>
<dbReference type="Proteomes" id="UP000245383">
    <property type="component" value="Unassembled WGS sequence"/>
</dbReference>
<accession>A0A2T9YT37</accession>
<dbReference type="STRING" id="133385.A0A2T9YT37"/>
<protein>
    <recommendedName>
        <fullName evidence="8">WDR59/RTC1-like RING zinc finger domain-containing protein</fullName>
    </recommendedName>
</protein>
<dbReference type="InterPro" id="IPR036322">
    <property type="entry name" value="WD40_repeat_dom_sf"/>
</dbReference>
<dbReference type="GO" id="GO:0008270">
    <property type="term" value="F:zinc ion binding"/>
    <property type="evidence" value="ECO:0007669"/>
    <property type="project" value="UniProtKB-KW"/>
</dbReference>
<dbReference type="CDD" id="cd16693">
    <property type="entry name" value="mRING-H2-C3H3C2_WDR24"/>
    <property type="match status" value="1"/>
</dbReference>
<dbReference type="SMART" id="SM00320">
    <property type="entry name" value="WD40"/>
    <property type="match status" value="6"/>
</dbReference>
<evidence type="ECO:0000256" key="2">
    <source>
        <dbReference type="ARBA" id="ARBA00022723"/>
    </source>
</evidence>
<feature type="region of interest" description="Disordered" evidence="7">
    <location>
        <begin position="155"/>
        <end position="175"/>
    </location>
</feature>
<dbReference type="GO" id="GO:0005829">
    <property type="term" value="C:cytosol"/>
    <property type="evidence" value="ECO:0007669"/>
    <property type="project" value="TreeGrafter"/>
</dbReference>
<dbReference type="Pfam" id="PF17120">
    <property type="entry name" value="zf-RING_16"/>
    <property type="match status" value="1"/>
</dbReference>
<dbReference type="InterPro" id="IPR049566">
    <property type="entry name" value="WDR59_RTC1-like_RING_Znf"/>
</dbReference>
<evidence type="ECO:0000259" key="8">
    <source>
        <dbReference type="Pfam" id="PF17120"/>
    </source>
</evidence>
<dbReference type="GO" id="GO:1904263">
    <property type="term" value="P:positive regulation of TORC1 signaling"/>
    <property type="evidence" value="ECO:0007669"/>
    <property type="project" value="TreeGrafter"/>
</dbReference>
<name>A0A2T9YT37_9FUNG</name>